<keyword evidence="4 9" id="KW-0378">Hydrolase</keyword>
<comment type="similarity">
    <text evidence="1">Belongs to the SOS response-associated peptidase family.</text>
</comment>
<dbReference type="PANTHER" id="PTHR13604">
    <property type="entry name" value="DC12-RELATED"/>
    <property type="match status" value="1"/>
</dbReference>
<evidence type="ECO:0000256" key="1">
    <source>
        <dbReference type="ARBA" id="ARBA00008136"/>
    </source>
</evidence>
<evidence type="ECO:0000313" key="9">
    <source>
        <dbReference type="EMBL" id="MFC5972199.1"/>
    </source>
</evidence>
<dbReference type="InterPro" id="IPR003738">
    <property type="entry name" value="SRAP"/>
</dbReference>
<dbReference type="GO" id="GO:0006508">
    <property type="term" value="P:proteolysis"/>
    <property type="evidence" value="ECO:0007669"/>
    <property type="project" value="UniProtKB-KW"/>
</dbReference>
<keyword evidence="6" id="KW-0238">DNA-binding</keyword>
<proteinExistence type="inferred from homology"/>
<sequence length="228" mass="25574">MCGRYSLFVAPDDLEDRFGANLTFEYRPRYNAAPSQSLPVVRDVSADQITESRWGLLPPWADDENDGIINARAETLAEKPAFRDAYRERRCLVPADGFYEWKQGANGKQPYRITRRDGEAFALAGLYQEWTPKQQQTGLDEFASGSPDGEADPIETFTVVTREPTPFMADYHHRMALVLDRDDETAWLDGASVDEVSVPDDDAFRAYPVSTAVNDPSNDSPEVVEELG</sequence>
<evidence type="ECO:0000256" key="4">
    <source>
        <dbReference type="ARBA" id="ARBA00022801"/>
    </source>
</evidence>
<evidence type="ECO:0000256" key="6">
    <source>
        <dbReference type="ARBA" id="ARBA00023125"/>
    </source>
</evidence>
<dbReference type="PANTHER" id="PTHR13604:SF0">
    <property type="entry name" value="ABASIC SITE PROCESSING PROTEIN HMCES"/>
    <property type="match status" value="1"/>
</dbReference>
<evidence type="ECO:0000256" key="8">
    <source>
        <dbReference type="SAM" id="MobiDB-lite"/>
    </source>
</evidence>
<dbReference type="Proteomes" id="UP001596099">
    <property type="component" value="Unassembled WGS sequence"/>
</dbReference>
<dbReference type="AlphaFoldDB" id="A0ABD5RPM6"/>
<dbReference type="Pfam" id="PF02586">
    <property type="entry name" value="SRAP"/>
    <property type="match status" value="1"/>
</dbReference>
<accession>A0ABD5RPM6</accession>
<evidence type="ECO:0000256" key="2">
    <source>
        <dbReference type="ARBA" id="ARBA00022670"/>
    </source>
</evidence>
<keyword evidence="10" id="KW-1185">Reference proteome</keyword>
<keyword evidence="2" id="KW-0645">Protease</keyword>
<organism evidence="9 10">
    <name type="scientific">Halomarina salina</name>
    <dbReference type="NCBI Taxonomy" id="1872699"/>
    <lineage>
        <taxon>Archaea</taxon>
        <taxon>Methanobacteriati</taxon>
        <taxon>Methanobacteriota</taxon>
        <taxon>Stenosarchaea group</taxon>
        <taxon>Halobacteria</taxon>
        <taxon>Halobacteriales</taxon>
        <taxon>Natronomonadaceae</taxon>
        <taxon>Halomarina</taxon>
    </lineage>
</organism>
<dbReference type="GO" id="GO:0016829">
    <property type="term" value="F:lyase activity"/>
    <property type="evidence" value="ECO:0007669"/>
    <property type="project" value="UniProtKB-KW"/>
</dbReference>
<feature type="region of interest" description="Disordered" evidence="8">
    <location>
        <begin position="207"/>
        <end position="228"/>
    </location>
</feature>
<evidence type="ECO:0000313" key="10">
    <source>
        <dbReference type="Proteomes" id="UP001596099"/>
    </source>
</evidence>
<dbReference type="RefSeq" id="WP_247415293.1">
    <property type="nucleotide sequence ID" value="NZ_JALLGW010000001.1"/>
</dbReference>
<keyword evidence="7" id="KW-0456">Lyase</keyword>
<dbReference type="GO" id="GO:0006974">
    <property type="term" value="P:DNA damage response"/>
    <property type="evidence" value="ECO:0007669"/>
    <property type="project" value="UniProtKB-KW"/>
</dbReference>
<dbReference type="EC" id="3.4.-.-" evidence="9"/>
<reference evidence="9 10" key="1">
    <citation type="journal article" date="2019" name="Int. J. Syst. Evol. Microbiol.">
        <title>The Global Catalogue of Microorganisms (GCM) 10K type strain sequencing project: providing services to taxonomists for standard genome sequencing and annotation.</title>
        <authorList>
            <consortium name="The Broad Institute Genomics Platform"/>
            <consortium name="The Broad Institute Genome Sequencing Center for Infectious Disease"/>
            <person name="Wu L."/>
            <person name="Ma J."/>
        </authorList>
    </citation>
    <scope>NUCLEOTIDE SEQUENCE [LARGE SCALE GENOMIC DNA]</scope>
    <source>
        <strain evidence="9 10">CGMCC 1.12543</strain>
    </source>
</reference>
<evidence type="ECO:0000256" key="5">
    <source>
        <dbReference type="ARBA" id="ARBA00023124"/>
    </source>
</evidence>
<dbReference type="EMBL" id="JBHSQH010000001">
    <property type="protein sequence ID" value="MFC5972199.1"/>
    <property type="molecule type" value="Genomic_DNA"/>
</dbReference>
<keyword evidence="5" id="KW-0190">Covalent protein-DNA linkage</keyword>
<name>A0ABD5RPM6_9EURY</name>
<dbReference type="GO" id="GO:0003677">
    <property type="term" value="F:DNA binding"/>
    <property type="evidence" value="ECO:0007669"/>
    <property type="project" value="UniProtKB-KW"/>
</dbReference>
<evidence type="ECO:0000256" key="7">
    <source>
        <dbReference type="ARBA" id="ARBA00023239"/>
    </source>
</evidence>
<dbReference type="GO" id="GO:0008233">
    <property type="term" value="F:peptidase activity"/>
    <property type="evidence" value="ECO:0007669"/>
    <property type="project" value="UniProtKB-KW"/>
</dbReference>
<dbReference type="InterPro" id="IPR036590">
    <property type="entry name" value="SRAP-like"/>
</dbReference>
<comment type="caution">
    <text evidence="9">The sequence shown here is derived from an EMBL/GenBank/DDBJ whole genome shotgun (WGS) entry which is preliminary data.</text>
</comment>
<evidence type="ECO:0000256" key="3">
    <source>
        <dbReference type="ARBA" id="ARBA00022763"/>
    </source>
</evidence>
<dbReference type="SUPFAM" id="SSF143081">
    <property type="entry name" value="BB1717-like"/>
    <property type="match status" value="1"/>
</dbReference>
<feature type="compositionally biased region" description="Polar residues" evidence="8">
    <location>
        <begin position="211"/>
        <end position="220"/>
    </location>
</feature>
<dbReference type="Gene3D" id="3.90.1680.10">
    <property type="entry name" value="SOS response associated peptidase-like"/>
    <property type="match status" value="1"/>
</dbReference>
<keyword evidence="3" id="KW-0227">DNA damage</keyword>
<protein>
    <submittedName>
        <fullName evidence="9">SOS response-associated peptidase</fullName>
        <ecNumber evidence="9">3.4.-.-</ecNumber>
    </submittedName>
</protein>
<gene>
    <name evidence="9" type="ORF">ACFPYI_12735</name>
</gene>